<dbReference type="EMBL" id="CP061800">
    <property type="protein sequence ID" value="QTA93187.1"/>
    <property type="molecule type" value="Genomic_DNA"/>
</dbReference>
<reference evidence="1" key="1">
    <citation type="journal article" date="2021" name="Microb. Physiol.">
        <title>Proteogenomic Insights into the Physiology of Marine, Sulfate-Reducing, Filamentous Desulfonema limicola and Desulfonema magnum.</title>
        <authorList>
            <person name="Schnaars V."/>
            <person name="Wohlbrand L."/>
            <person name="Scheve S."/>
            <person name="Hinrichs C."/>
            <person name="Reinhardt R."/>
            <person name="Rabus R."/>
        </authorList>
    </citation>
    <scope>NUCLEOTIDE SEQUENCE</scope>
    <source>
        <strain evidence="1">4be13</strain>
    </source>
</reference>
<organism evidence="1 2">
    <name type="scientific">Desulfonema magnum</name>
    <dbReference type="NCBI Taxonomy" id="45655"/>
    <lineage>
        <taxon>Bacteria</taxon>
        <taxon>Pseudomonadati</taxon>
        <taxon>Thermodesulfobacteriota</taxon>
        <taxon>Desulfobacteria</taxon>
        <taxon>Desulfobacterales</taxon>
        <taxon>Desulfococcaceae</taxon>
        <taxon>Desulfonema</taxon>
    </lineage>
</organism>
<proteinExistence type="predicted"/>
<gene>
    <name evidence="1" type="ORF">dnm_092850</name>
</gene>
<dbReference type="KEGG" id="dmm:dnm_092850"/>
<evidence type="ECO:0000313" key="1">
    <source>
        <dbReference type="EMBL" id="QTA93187.1"/>
    </source>
</evidence>
<sequence>MNKILYPDVRGTERDSSLSLQDCQFYFRTPDKNSKKFLSKYLFI</sequence>
<evidence type="ECO:0000313" key="2">
    <source>
        <dbReference type="Proteomes" id="UP000663722"/>
    </source>
</evidence>
<dbReference type="AlphaFoldDB" id="A0A975BXK2"/>
<dbReference type="Proteomes" id="UP000663722">
    <property type="component" value="Chromosome"/>
</dbReference>
<keyword evidence="2" id="KW-1185">Reference proteome</keyword>
<protein>
    <submittedName>
        <fullName evidence="1">Uncharacterized protein</fullName>
    </submittedName>
</protein>
<name>A0A975BXK2_9BACT</name>
<accession>A0A975BXK2</accession>